<dbReference type="Proteomes" id="UP001479436">
    <property type="component" value="Unassembled WGS sequence"/>
</dbReference>
<protein>
    <submittedName>
        <fullName evidence="1">Uncharacterized protein</fullName>
    </submittedName>
</protein>
<gene>
    <name evidence="1" type="ORF">K7432_014057</name>
</gene>
<feature type="non-terminal residue" evidence="1">
    <location>
        <position position="1"/>
    </location>
</feature>
<organism evidence="1 2">
    <name type="scientific">Basidiobolus ranarum</name>
    <dbReference type="NCBI Taxonomy" id="34480"/>
    <lineage>
        <taxon>Eukaryota</taxon>
        <taxon>Fungi</taxon>
        <taxon>Fungi incertae sedis</taxon>
        <taxon>Zoopagomycota</taxon>
        <taxon>Entomophthoromycotina</taxon>
        <taxon>Basidiobolomycetes</taxon>
        <taxon>Basidiobolales</taxon>
        <taxon>Basidiobolaceae</taxon>
        <taxon>Basidiobolus</taxon>
    </lineage>
</organism>
<comment type="caution">
    <text evidence="1">The sequence shown here is derived from an EMBL/GenBank/DDBJ whole genome shotgun (WGS) entry which is preliminary data.</text>
</comment>
<accession>A0ABR2WI68</accession>
<name>A0ABR2WI68_9FUNG</name>
<proteinExistence type="predicted"/>
<sequence>IPLSLAKLVNHCSGLKFKLVLKSCLYRSAFSERNFKLEGCIRYCILDYSVQIIDNTMADLIFHNMSRNTFPNFGSDNRNSKKNTRNFSLTRTDGSTDRRCLKRKNTDTSSACKLISLDLQNNPPLYSPTTQIAAKSIHLGANFNKEPPYIFEITTTSAPPAYLSENKRQTETFIKRFKSLAWLKRLWHFDK</sequence>
<evidence type="ECO:0000313" key="2">
    <source>
        <dbReference type="Proteomes" id="UP001479436"/>
    </source>
</evidence>
<reference evidence="1 2" key="1">
    <citation type="submission" date="2023-04" db="EMBL/GenBank/DDBJ databases">
        <title>Genome of Basidiobolus ranarum AG-B5.</title>
        <authorList>
            <person name="Stajich J.E."/>
            <person name="Carter-House D."/>
            <person name="Gryganskyi A."/>
        </authorList>
    </citation>
    <scope>NUCLEOTIDE SEQUENCE [LARGE SCALE GENOMIC DNA]</scope>
    <source>
        <strain evidence="1 2">AG-B5</strain>
    </source>
</reference>
<keyword evidence="2" id="KW-1185">Reference proteome</keyword>
<evidence type="ECO:0000313" key="1">
    <source>
        <dbReference type="EMBL" id="KAK9761205.1"/>
    </source>
</evidence>
<dbReference type="EMBL" id="JASJQH010001502">
    <property type="protein sequence ID" value="KAK9761205.1"/>
    <property type="molecule type" value="Genomic_DNA"/>
</dbReference>